<keyword evidence="6" id="KW-0479">Metal-binding</keyword>
<dbReference type="Pfam" id="PF00856">
    <property type="entry name" value="SET"/>
    <property type="match status" value="1"/>
</dbReference>
<evidence type="ECO:0000259" key="10">
    <source>
        <dbReference type="PROSITE" id="PS50868"/>
    </source>
</evidence>
<keyword evidence="4" id="KW-0808">Transferase</keyword>
<proteinExistence type="predicted"/>
<dbReference type="PROSITE" id="PS50868">
    <property type="entry name" value="POST_SET"/>
    <property type="match status" value="1"/>
</dbReference>
<dbReference type="EMBL" id="UZAE01000054">
    <property type="protein sequence ID" value="VDN96101.1"/>
    <property type="molecule type" value="Genomic_DNA"/>
</dbReference>
<dbReference type="InterPro" id="IPR003616">
    <property type="entry name" value="Post-SET_dom"/>
</dbReference>
<keyword evidence="7" id="KW-0862">Zinc</keyword>
<keyword evidence="3" id="KW-0489">Methyltransferase</keyword>
<evidence type="ECO:0000256" key="4">
    <source>
        <dbReference type="ARBA" id="ARBA00022679"/>
    </source>
</evidence>
<feature type="domain" description="Pre-SET" evidence="9">
    <location>
        <begin position="17"/>
        <end position="82"/>
    </location>
</feature>
<dbReference type="GO" id="GO:0008270">
    <property type="term" value="F:zinc ion binding"/>
    <property type="evidence" value="ECO:0007669"/>
    <property type="project" value="InterPro"/>
</dbReference>
<evidence type="ECO:0000313" key="12">
    <source>
        <dbReference type="Proteomes" id="UP000278807"/>
    </source>
</evidence>
<dbReference type="InterPro" id="IPR007728">
    <property type="entry name" value="Pre-SET_dom"/>
</dbReference>
<evidence type="ECO:0000256" key="7">
    <source>
        <dbReference type="ARBA" id="ARBA00022833"/>
    </source>
</evidence>
<name>A0A0R3T0B6_RODNA</name>
<dbReference type="SMART" id="SM00508">
    <property type="entry name" value="PostSET"/>
    <property type="match status" value="1"/>
</dbReference>
<dbReference type="GO" id="GO:0005694">
    <property type="term" value="C:chromosome"/>
    <property type="evidence" value="ECO:0007669"/>
    <property type="project" value="UniProtKB-SubCell"/>
</dbReference>
<dbReference type="Proteomes" id="UP000278807">
    <property type="component" value="Unassembled WGS sequence"/>
</dbReference>
<dbReference type="InterPro" id="IPR001214">
    <property type="entry name" value="SET_dom"/>
</dbReference>
<reference evidence="11 12" key="2">
    <citation type="submission" date="2018-11" db="EMBL/GenBank/DDBJ databases">
        <authorList>
            <consortium name="Pathogen Informatics"/>
        </authorList>
    </citation>
    <scope>NUCLEOTIDE SEQUENCE [LARGE SCALE GENOMIC DNA]</scope>
</reference>
<keyword evidence="2" id="KW-0158">Chromosome</keyword>
<evidence type="ECO:0000256" key="5">
    <source>
        <dbReference type="ARBA" id="ARBA00022691"/>
    </source>
</evidence>
<dbReference type="Pfam" id="PF05033">
    <property type="entry name" value="Pre-SET"/>
    <property type="match status" value="1"/>
</dbReference>
<dbReference type="STRING" id="102285.A0A0R3T0B6"/>
<evidence type="ECO:0000256" key="3">
    <source>
        <dbReference type="ARBA" id="ARBA00022603"/>
    </source>
</evidence>
<dbReference type="InterPro" id="IPR050973">
    <property type="entry name" value="H3K9_Histone-Lys_N-MTase"/>
</dbReference>
<dbReference type="PANTHER" id="PTHR46223">
    <property type="entry name" value="HISTONE-LYSINE N-METHYLTRANSFERASE SUV39H"/>
    <property type="match status" value="1"/>
</dbReference>
<dbReference type="PROSITE" id="PS50867">
    <property type="entry name" value="PRE_SET"/>
    <property type="match status" value="1"/>
</dbReference>
<reference evidence="13" key="1">
    <citation type="submission" date="2017-02" db="UniProtKB">
        <authorList>
            <consortium name="WormBaseParasite"/>
        </authorList>
    </citation>
    <scope>IDENTIFICATION</scope>
</reference>
<feature type="domain" description="SET" evidence="8">
    <location>
        <begin position="84"/>
        <end position="221"/>
    </location>
</feature>
<dbReference type="Gene3D" id="2.170.270.10">
    <property type="entry name" value="SET domain"/>
    <property type="match status" value="1"/>
</dbReference>
<dbReference type="GO" id="GO:0042054">
    <property type="term" value="F:histone methyltransferase activity"/>
    <property type="evidence" value="ECO:0007669"/>
    <property type="project" value="InterPro"/>
</dbReference>
<dbReference type="SMART" id="SM00317">
    <property type="entry name" value="SET"/>
    <property type="match status" value="1"/>
</dbReference>
<keyword evidence="5" id="KW-0949">S-adenosyl-L-methionine</keyword>
<accession>A0A0R3T0B6</accession>
<dbReference type="PROSITE" id="PS50280">
    <property type="entry name" value="SET"/>
    <property type="match status" value="1"/>
</dbReference>
<dbReference type="SUPFAM" id="SSF82199">
    <property type="entry name" value="SET domain"/>
    <property type="match status" value="1"/>
</dbReference>
<dbReference type="InterPro" id="IPR046341">
    <property type="entry name" value="SET_dom_sf"/>
</dbReference>
<dbReference type="OrthoDB" id="616263at2759"/>
<feature type="domain" description="Post-SET" evidence="10">
    <location>
        <begin position="229"/>
        <end position="245"/>
    </location>
</feature>
<evidence type="ECO:0000256" key="2">
    <source>
        <dbReference type="ARBA" id="ARBA00022454"/>
    </source>
</evidence>
<dbReference type="PANTHER" id="PTHR46223:SF3">
    <property type="entry name" value="HISTONE-LYSINE N-METHYLTRANSFERASE SET-23"/>
    <property type="match status" value="1"/>
</dbReference>
<dbReference type="AlphaFoldDB" id="A0A0R3T0B6"/>
<evidence type="ECO:0000259" key="8">
    <source>
        <dbReference type="PROSITE" id="PS50280"/>
    </source>
</evidence>
<evidence type="ECO:0000313" key="11">
    <source>
        <dbReference type="EMBL" id="VDN96101.1"/>
    </source>
</evidence>
<evidence type="ECO:0000256" key="1">
    <source>
        <dbReference type="ARBA" id="ARBA00004286"/>
    </source>
</evidence>
<keyword evidence="12" id="KW-1185">Reference proteome</keyword>
<evidence type="ECO:0000256" key="6">
    <source>
        <dbReference type="ARBA" id="ARBA00022723"/>
    </source>
</evidence>
<gene>
    <name evidence="11" type="ORF">HNAJ_LOCUS242</name>
</gene>
<dbReference type="GO" id="GO:0005634">
    <property type="term" value="C:nucleus"/>
    <property type="evidence" value="ECO:0007669"/>
    <property type="project" value="InterPro"/>
</dbReference>
<sequence length="249" mass="27139">MLFDSNLPSDLIFSQNPSCDCQGTCTDPLKCSCLLRSSGHNYLPTSRKLQHSFSDFLHRPIYECNADCSCSVSCSNRLVQNKIDDFSLLKQVDACGKGLGVCASRNIEAGEFVCIYKGLYINSADSARISLKHSSESGHVYVLQVREFAGDSRDACMVFETVVDGACDGYGDSLPISSLINHSCNPNLTVIPVRVDSLLPILAFFAKRNIPMEEEVAYDYGEWSSGSLSAKPCLCGAETCRGFLPSHDA</sequence>
<evidence type="ECO:0000313" key="13">
    <source>
        <dbReference type="WBParaSite" id="HNAJ_0000024101-mRNA-1"/>
    </source>
</evidence>
<comment type="subcellular location">
    <subcellularLocation>
        <location evidence="1">Chromosome</location>
    </subcellularLocation>
</comment>
<dbReference type="GO" id="GO:0032259">
    <property type="term" value="P:methylation"/>
    <property type="evidence" value="ECO:0007669"/>
    <property type="project" value="UniProtKB-KW"/>
</dbReference>
<evidence type="ECO:0000259" key="9">
    <source>
        <dbReference type="PROSITE" id="PS50867"/>
    </source>
</evidence>
<dbReference type="WBParaSite" id="HNAJ_0000024101-mRNA-1">
    <property type="protein sequence ID" value="HNAJ_0000024101-mRNA-1"/>
    <property type="gene ID" value="HNAJ_0000024101"/>
</dbReference>
<protein>
    <submittedName>
        <fullName evidence="13">Histone-lysine N-methyltransferase SETMAR</fullName>
    </submittedName>
</protein>
<organism evidence="13">
    <name type="scientific">Rodentolepis nana</name>
    <name type="common">Dwarf tapeworm</name>
    <name type="synonym">Hymenolepis nana</name>
    <dbReference type="NCBI Taxonomy" id="102285"/>
    <lineage>
        <taxon>Eukaryota</taxon>
        <taxon>Metazoa</taxon>
        <taxon>Spiralia</taxon>
        <taxon>Lophotrochozoa</taxon>
        <taxon>Platyhelminthes</taxon>
        <taxon>Cestoda</taxon>
        <taxon>Eucestoda</taxon>
        <taxon>Cyclophyllidea</taxon>
        <taxon>Hymenolepididae</taxon>
        <taxon>Rodentolepis</taxon>
    </lineage>
</organism>